<dbReference type="PANTHER" id="PTHR42852">
    <property type="entry name" value="THIOL:DISULFIDE INTERCHANGE PROTEIN DSBE"/>
    <property type="match status" value="1"/>
</dbReference>
<dbReference type="Gene3D" id="3.40.30.10">
    <property type="entry name" value="Glutaredoxin"/>
    <property type="match status" value="1"/>
</dbReference>
<keyword evidence="3" id="KW-0575">Peroxidase</keyword>
<dbReference type="InterPro" id="IPR017937">
    <property type="entry name" value="Thioredoxin_CS"/>
</dbReference>
<dbReference type="Proteomes" id="UP001596250">
    <property type="component" value="Unassembled WGS sequence"/>
</dbReference>
<dbReference type="PANTHER" id="PTHR42852:SF1">
    <property type="entry name" value="THIOREDOXIN-LIKE PROTEIN YNEN"/>
    <property type="match status" value="1"/>
</dbReference>
<evidence type="ECO:0000313" key="3">
    <source>
        <dbReference type="EMBL" id="MFC5986647.1"/>
    </source>
</evidence>
<keyword evidence="3" id="KW-0560">Oxidoreductase</keyword>
<sequence length="192" mass="21642">MEMKKNVIAIIVILALVGWGIYDSRDSQSNLEASNSTQKETAEVKVGTQVGNMAPDFQLVSLDGEEVKLTDYRGKKVLLNFWATWCPPCRVEMPHMEKFYNDFKTEEVVILGVNLTHTEESVANVPIFVADFGLTFPIVFDEKGQVSKLYQVVAYPTTYLIDSDGIIREKFQGAINYEIMDQSVSKMEQRGA</sequence>
<dbReference type="InterPro" id="IPR050553">
    <property type="entry name" value="Thioredoxin_ResA/DsbE_sf"/>
</dbReference>
<dbReference type="InterPro" id="IPR036249">
    <property type="entry name" value="Thioredoxin-like_sf"/>
</dbReference>
<dbReference type="InterPro" id="IPR000866">
    <property type="entry name" value="AhpC/TSA"/>
</dbReference>
<dbReference type="PROSITE" id="PS51352">
    <property type="entry name" value="THIOREDOXIN_2"/>
    <property type="match status" value="1"/>
</dbReference>
<organism evidence="3 4">
    <name type="scientific">Marinicrinis lubricantis</name>
    <dbReference type="NCBI Taxonomy" id="2086470"/>
    <lineage>
        <taxon>Bacteria</taxon>
        <taxon>Bacillati</taxon>
        <taxon>Bacillota</taxon>
        <taxon>Bacilli</taxon>
        <taxon>Bacillales</taxon>
        <taxon>Paenibacillaceae</taxon>
    </lineage>
</organism>
<dbReference type="Pfam" id="PF00578">
    <property type="entry name" value="AhpC-TSA"/>
    <property type="match status" value="1"/>
</dbReference>
<name>A0ABW1INI2_9BACL</name>
<dbReference type="EMBL" id="JBHSQV010000124">
    <property type="protein sequence ID" value="MFC5986647.1"/>
    <property type="molecule type" value="Genomic_DNA"/>
</dbReference>
<dbReference type="SUPFAM" id="SSF52833">
    <property type="entry name" value="Thioredoxin-like"/>
    <property type="match status" value="1"/>
</dbReference>
<dbReference type="EC" id="1.11.1.24" evidence="3"/>
<keyword evidence="4" id="KW-1185">Reference proteome</keyword>
<evidence type="ECO:0000256" key="1">
    <source>
        <dbReference type="ARBA" id="ARBA00023157"/>
    </source>
</evidence>
<gene>
    <name evidence="3" type="ORF">ACFPXP_09480</name>
</gene>
<proteinExistence type="predicted"/>
<reference evidence="4" key="1">
    <citation type="journal article" date="2019" name="Int. J. Syst. Evol. Microbiol.">
        <title>The Global Catalogue of Microorganisms (GCM) 10K type strain sequencing project: providing services to taxonomists for standard genome sequencing and annotation.</title>
        <authorList>
            <consortium name="The Broad Institute Genomics Platform"/>
            <consortium name="The Broad Institute Genome Sequencing Center for Infectious Disease"/>
            <person name="Wu L."/>
            <person name="Ma J."/>
        </authorList>
    </citation>
    <scope>NUCLEOTIDE SEQUENCE [LARGE SCALE GENOMIC DNA]</scope>
    <source>
        <strain evidence="4">CCM 8749</strain>
    </source>
</reference>
<feature type="domain" description="Thioredoxin" evidence="2">
    <location>
        <begin position="48"/>
        <end position="189"/>
    </location>
</feature>
<dbReference type="RefSeq" id="WP_379893963.1">
    <property type="nucleotide sequence ID" value="NZ_CBCSCT010000085.1"/>
</dbReference>
<dbReference type="GO" id="GO:0140824">
    <property type="term" value="F:thioredoxin-dependent peroxiredoxin activity"/>
    <property type="evidence" value="ECO:0007669"/>
    <property type="project" value="UniProtKB-EC"/>
</dbReference>
<keyword evidence="1" id="KW-1015">Disulfide bond</keyword>
<dbReference type="InterPro" id="IPR013766">
    <property type="entry name" value="Thioredoxin_domain"/>
</dbReference>
<comment type="caution">
    <text evidence="3">The sequence shown here is derived from an EMBL/GenBank/DDBJ whole genome shotgun (WGS) entry which is preliminary data.</text>
</comment>
<accession>A0ABW1INI2</accession>
<evidence type="ECO:0000259" key="2">
    <source>
        <dbReference type="PROSITE" id="PS51352"/>
    </source>
</evidence>
<protein>
    <submittedName>
        <fullName evidence="3">Peroxiredoxin family protein</fullName>
        <ecNumber evidence="3">1.11.1.24</ecNumber>
    </submittedName>
</protein>
<dbReference type="PROSITE" id="PS00194">
    <property type="entry name" value="THIOREDOXIN_1"/>
    <property type="match status" value="1"/>
</dbReference>
<evidence type="ECO:0000313" key="4">
    <source>
        <dbReference type="Proteomes" id="UP001596250"/>
    </source>
</evidence>
<dbReference type="CDD" id="cd02966">
    <property type="entry name" value="TlpA_like_family"/>
    <property type="match status" value="1"/>
</dbReference>